<name>A0A3P8W1N0_CYNSE</name>
<protein>
    <submittedName>
        <fullName evidence="1">Uncharacterized protein</fullName>
    </submittedName>
</protein>
<evidence type="ECO:0000313" key="1">
    <source>
        <dbReference type="Ensembl" id="ENSCSEP00000018455.1"/>
    </source>
</evidence>
<reference evidence="1" key="3">
    <citation type="submission" date="2025-09" db="UniProtKB">
        <authorList>
            <consortium name="Ensembl"/>
        </authorList>
    </citation>
    <scope>IDENTIFICATION</scope>
</reference>
<accession>A0A3P8W1N0</accession>
<sequence>MLFAVNNILSKGEDTHTVRCNSPTRADRQGKMPRLVDAFCARAAIQTELQVLGGVRPDLPGGTICTTETMDGVSTAHSAIIKSSREVVCHGLVDPLVCAALEGFEDDGDLWTDRQRRVLESLCSKSV</sequence>
<proteinExistence type="predicted"/>
<evidence type="ECO:0000313" key="2">
    <source>
        <dbReference type="Proteomes" id="UP000265120"/>
    </source>
</evidence>
<reference evidence="1" key="2">
    <citation type="submission" date="2025-08" db="UniProtKB">
        <authorList>
            <consortium name="Ensembl"/>
        </authorList>
    </citation>
    <scope>IDENTIFICATION</scope>
</reference>
<organism evidence="1 2">
    <name type="scientific">Cynoglossus semilaevis</name>
    <name type="common">Tongue sole</name>
    <dbReference type="NCBI Taxonomy" id="244447"/>
    <lineage>
        <taxon>Eukaryota</taxon>
        <taxon>Metazoa</taxon>
        <taxon>Chordata</taxon>
        <taxon>Craniata</taxon>
        <taxon>Vertebrata</taxon>
        <taxon>Euteleostomi</taxon>
        <taxon>Actinopterygii</taxon>
        <taxon>Neopterygii</taxon>
        <taxon>Teleostei</taxon>
        <taxon>Neoteleostei</taxon>
        <taxon>Acanthomorphata</taxon>
        <taxon>Carangaria</taxon>
        <taxon>Pleuronectiformes</taxon>
        <taxon>Pleuronectoidei</taxon>
        <taxon>Cynoglossidae</taxon>
        <taxon>Cynoglossinae</taxon>
        <taxon>Cynoglossus</taxon>
    </lineage>
</organism>
<dbReference type="Ensembl" id="ENSCSET00000018686.1">
    <property type="protein sequence ID" value="ENSCSEP00000018455.1"/>
    <property type="gene ID" value="ENSCSEG00000011845.1"/>
</dbReference>
<dbReference type="GeneTree" id="ENSGT00940000176950"/>
<dbReference type="Proteomes" id="UP000265120">
    <property type="component" value="Chromosome W"/>
</dbReference>
<dbReference type="AlphaFoldDB" id="A0A3P8W1N0"/>
<keyword evidence="2" id="KW-1185">Reference proteome</keyword>
<dbReference type="InParanoid" id="A0A3P8W1N0"/>
<reference evidence="1 2" key="1">
    <citation type="journal article" date="2014" name="Nat. Genet.">
        <title>Whole-genome sequence of a flatfish provides insights into ZW sex chromosome evolution and adaptation to a benthic lifestyle.</title>
        <authorList>
            <person name="Chen S."/>
            <person name="Zhang G."/>
            <person name="Shao C."/>
            <person name="Huang Q."/>
            <person name="Liu G."/>
            <person name="Zhang P."/>
            <person name="Song W."/>
            <person name="An N."/>
            <person name="Chalopin D."/>
            <person name="Volff J.N."/>
            <person name="Hong Y."/>
            <person name="Li Q."/>
            <person name="Sha Z."/>
            <person name="Zhou H."/>
            <person name="Xie M."/>
            <person name="Yu Q."/>
            <person name="Liu Y."/>
            <person name="Xiang H."/>
            <person name="Wang N."/>
            <person name="Wu K."/>
            <person name="Yang C."/>
            <person name="Zhou Q."/>
            <person name="Liao X."/>
            <person name="Yang L."/>
            <person name="Hu Q."/>
            <person name="Zhang J."/>
            <person name="Meng L."/>
            <person name="Jin L."/>
            <person name="Tian Y."/>
            <person name="Lian J."/>
            <person name="Yang J."/>
            <person name="Miao G."/>
            <person name="Liu S."/>
            <person name="Liang Z."/>
            <person name="Yan F."/>
            <person name="Li Y."/>
            <person name="Sun B."/>
            <person name="Zhang H."/>
            <person name="Zhang J."/>
            <person name="Zhu Y."/>
            <person name="Du M."/>
            <person name="Zhao Y."/>
            <person name="Schartl M."/>
            <person name="Tang Q."/>
            <person name="Wang J."/>
        </authorList>
    </citation>
    <scope>NUCLEOTIDE SEQUENCE</scope>
</reference>